<evidence type="ECO:0000313" key="1">
    <source>
        <dbReference type="EMBL" id="KAJ9119594.1"/>
    </source>
</evidence>
<gene>
    <name evidence="1" type="ORF">QFC22_003303</name>
</gene>
<evidence type="ECO:0000313" key="2">
    <source>
        <dbReference type="Proteomes" id="UP001243375"/>
    </source>
</evidence>
<proteinExistence type="predicted"/>
<name>A0ACC2X8B9_9TREE</name>
<keyword evidence="2" id="KW-1185">Reference proteome</keyword>
<reference evidence="1" key="1">
    <citation type="submission" date="2023-04" db="EMBL/GenBank/DDBJ databases">
        <title>Draft Genome sequencing of Naganishia species isolated from polar environments using Oxford Nanopore Technology.</title>
        <authorList>
            <person name="Leo P."/>
            <person name="Venkateswaran K."/>
        </authorList>
    </citation>
    <scope>NUCLEOTIDE SEQUENCE</scope>
    <source>
        <strain evidence="1">MNA-CCFEE 5425</strain>
    </source>
</reference>
<dbReference type="EMBL" id="JASBWU010000008">
    <property type="protein sequence ID" value="KAJ9119594.1"/>
    <property type="molecule type" value="Genomic_DNA"/>
</dbReference>
<protein>
    <submittedName>
        <fullName evidence="1">Uncharacterized protein</fullName>
    </submittedName>
</protein>
<accession>A0ACC2X8B9</accession>
<sequence length="524" mass="56276">MLAVMASRQVEAHGFCTKIVIGGRPADNAHTEKADYTTAQVATGGNSLAATKYKQVTVPAKGGDRIVVHYDQWPQPHSGPIMLYMSNCGKSCDGVRGGDLDWFKIGQEGFHDGQWPNDRLLASNDWGSHFTLPTNLPSGKYLLAHHMLALHSLGDPQFYPVAFQIDLKSSGTVDPQPKGKFPDIYLNGPQDFATWNIYEAGAGNADMKLPGIAVYQGSDATVGNTGSNGAQNGVSGGQNIPKPAKPTPGPTSTRTSPTKSAYASAGRVFAQTTGTDLIKTRPTDVTQSASSEKQKGKDAPPVEDEAAEEEGTYLDDEEALDETETNLNTQTEDDEAALSHPYEYTSANIPKKGSNQRLGQPLSEAGGPVPTNVQIMATVPEKTGGTTNGGKKHVHDVAPSDDSEQVVTVTVTVYGSAPTASSAGKAEDDSANRAEQGVEEEDEEPMPEEETEDMPTLETEEEETPEDSKNASTFISDLPAQVDCDGKNQPLARSLEPRRVKYQGDLRRGQTVARYAARRHDWWL</sequence>
<dbReference type="Proteomes" id="UP001243375">
    <property type="component" value="Unassembled WGS sequence"/>
</dbReference>
<comment type="caution">
    <text evidence="1">The sequence shown here is derived from an EMBL/GenBank/DDBJ whole genome shotgun (WGS) entry which is preliminary data.</text>
</comment>
<organism evidence="1 2">
    <name type="scientific">Naganishia vaughanmartiniae</name>
    <dbReference type="NCBI Taxonomy" id="1424756"/>
    <lineage>
        <taxon>Eukaryota</taxon>
        <taxon>Fungi</taxon>
        <taxon>Dikarya</taxon>
        <taxon>Basidiomycota</taxon>
        <taxon>Agaricomycotina</taxon>
        <taxon>Tremellomycetes</taxon>
        <taxon>Filobasidiales</taxon>
        <taxon>Filobasidiaceae</taxon>
        <taxon>Naganishia</taxon>
    </lineage>
</organism>